<evidence type="ECO:0000256" key="1">
    <source>
        <dbReference type="SAM" id="Coils"/>
    </source>
</evidence>
<proteinExistence type="predicted"/>
<organism evidence="2">
    <name type="scientific">uncultured Caudovirales phage</name>
    <dbReference type="NCBI Taxonomy" id="2100421"/>
    <lineage>
        <taxon>Viruses</taxon>
        <taxon>Duplodnaviria</taxon>
        <taxon>Heunggongvirae</taxon>
        <taxon>Uroviricota</taxon>
        <taxon>Caudoviricetes</taxon>
        <taxon>Peduoviridae</taxon>
        <taxon>Maltschvirus</taxon>
        <taxon>Maltschvirus maltsch</taxon>
    </lineage>
</organism>
<sequence length="102" mass="12303">MAERKDRMALLGTYAKHHKVKYGQQPSINKWTEQWSADALIESYGLGTCYDLLEYYFKVAQNPSWNFFSYNAEKIWNAKIDKEKDNFERLERRRKAKEWLSE</sequence>
<gene>
    <name evidence="2" type="ORF">UFOVP828_12</name>
</gene>
<protein>
    <submittedName>
        <fullName evidence="2">Uncharacterized protein</fullName>
    </submittedName>
</protein>
<dbReference type="EMBL" id="LR796766">
    <property type="protein sequence ID" value="CAB4164263.1"/>
    <property type="molecule type" value="Genomic_DNA"/>
</dbReference>
<keyword evidence="1" id="KW-0175">Coiled coil</keyword>
<accession>A0A6J5NYX0</accession>
<feature type="coiled-coil region" evidence="1">
    <location>
        <begin position="73"/>
        <end position="100"/>
    </location>
</feature>
<name>A0A6J5NYX0_9CAUD</name>
<reference evidence="2" key="1">
    <citation type="submission" date="2020-04" db="EMBL/GenBank/DDBJ databases">
        <authorList>
            <person name="Chiriac C."/>
            <person name="Salcher M."/>
            <person name="Ghai R."/>
            <person name="Kavagutti S V."/>
        </authorList>
    </citation>
    <scope>NUCLEOTIDE SEQUENCE</scope>
</reference>
<evidence type="ECO:0000313" key="2">
    <source>
        <dbReference type="EMBL" id="CAB4164263.1"/>
    </source>
</evidence>